<sequence>MTGFRINSTTITTGYPGHNCPGLIEAWFGWSKSGIGLVGYPGHNCPGLIEARLFRFSSEVSSISGYPGHNCPGLIEAWVSVPTKDFSVRYPGHNCPGLIEAH</sequence>
<gene>
    <name evidence="1" type="ORF">MECH1_V1_P0077</name>
</gene>
<protein>
    <submittedName>
        <fullName evidence="1">Uncharacterized protein</fullName>
    </submittedName>
</protein>
<name>A0ABM9NMX1_9GAMM</name>
<evidence type="ECO:0000313" key="2">
    <source>
        <dbReference type="Proteomes" id="UP001497493"/>
    </source>
</evidence>
<keyword evidence="2" id="KW-1185">Reference proteome</keyword>
<keyword evidence="1" id="KW-0614">Plasmid</keyword>
<dbReference type="Proteomes" id="UP001497493">
    <property type="component" value="Plasmid 2"/>
</dbReference>
<accession>A0ABM9NMX1</accession>
<evidence type="ECO:0000313" key="1">
    <source>
        <dbReference type="EMBL" id="CAL1242009.1"/>
    </source>
</evidence>
<dbReference type="EMBL" id="OZ026885">
    <property type="protein sequence ID" value="CAL1242009.1"/>
    <property type="molecule type" value="Genomic_DNA"/>
</dbReference>
<organism evidence="1 2">
    <name type="scientific">Candidatus Methylocalor cossyra</name>
    <dbReference type="NCBI Taxonomy" id="3108543"/>
    <lineage>
        <taxon>Bacteria</taxon>
        <taxon>Pseudomonadati</taxon>
        <taxon>Pseudomonadota</taxon>
        <taxon>Gammaproteobacteria</taxon>
        <taxon>Methylococcales</taxon>
        <taxon>Methylococcaceae</taxon>
        <taxon>Candidatus Methylocalor</taxon>
    </lineage>
</organism>
<geneLocation type="plasmid" evidence="1 2">
    <name>2</name>
</geneLocation>
<proteinExistence type="predicted"/>
<reference evidence="1 2" key="1">
    <citation type="submission" date="2024-04" db="EMBL/GenBank/DDBJ databases">
        <authorList>
            <person name="Cremers G."/>
        </authorList>
    </citation>
    <scope>NUCLEOTIDE SEQUENCE [LARGE SCALE GENOMIC DNA]</scope>
    <source>
        <strain evidence="1">MeCH1-AG</strain>
        <plasmid evidence="1 2">2</plasmid>
    </source>
</reference>